<organism evidence="1 2">
    <name type="scientific">Rhododendron griersonianum</name>
    <dbReference type="NCBI Taxonomy" id="479676"/>
    <lineage>
        <taxon>Eukaryota</taxon>
        <taxon>Viridiplantae</taxon>
        <taxon>Streptophyta</taxon>
        <taxon>Embryophyta</taxon>
        <taxon>Tracheophyta</taxon>
        <taxon>Spermatophyta</taxon>
        <taxon>Magnoliopsida</taxon>
        <taxon>eudicotyledons</taxon>
        <taxon>Gunneridae</taxon>
        <taxon>Pentapetalae</taxon>
        <taxon>asterids</taxon>
        <taxon>Ericales</taxon>
        <taxon>Ericaceae</taxon>
        <taxon>Ericoideae</taxon>
        <taxon>Rhodoreae</taxon>
        <taxon>Rhododendron</taxon>
    </lineage>
</organism>
<accession>A0AAV6I4M4</accession>
<protein>
    <submittedName>
        <fullName evidence="1">Uncharacterized protein</fullName>
    </submittedName>
</protein>
<keyword evidence="2" id="KW-1185">Reference proteome</keyword>
<evidence type="ECO:0000313" key="1">
    <source>
        <dbReference type="EMBL" id="KAG5522695.1"/>
    </source>
</evidence>
<gene>
    <name evidence="1" type="ORF">RHGRI_034737</name>
</gene>
<evidence type="ECO:0000313" key="2">
    <source>
        <dbReference type="Proteomes" id="UP000823749"/>
    </source>
</evidence>
<name>A0AAV6I4M4_9ERIC</name>
<dbReference type="Proteomes" id="UP000823749">
    <property type="component" value="Chromosome 12"/>
</dbReference>
<sequence>MEDNAPERSSFVIDLIENRAKDRKERPHEKIGVVDAQSIERKVLPSYEISYNVLTSFTRMDLWFLFLAWMLPDDAKSYWGFLAVKILPIGYRTLLFSSSFLMSSTAVTTRASLVLGLVVGCCVSCDFVHLSVFLDDDLSPHILPHEHNVNEQEELKEWDQCLLMLGDAKVDEHGNVNITKDCSVMYLDKDGEDREINVIFFPLCYL</sequence>
<dbReference type="AlphaFoldDB" id="A0AAV6I4M4"/>
<reference evidence="1" key="1">
    <citation type="submission" date="2020-08" db="EMBL/GenBank/DDBJ databases">
        <title>Plant Genome Project.</title>
        <authorList>
            <person name="Zhang R.-G."/>
        </authorList>
    </citation>
    <scope>NUCLEOTIDE SEQUENCE</scope>
    <source>
        <strain evidence="1">WSP0</strain>
        <tissue evidence="1">Leaf</tissue>
    </source>
</reference>
<proteinExistence type="predicted"/>
<comment type="caution">
    <text evidence="1">The sequence shown here is derived from an EMBL/GenBank/DDBJ whole genome shotgun (WGS) entry which is preliminary data.</text>
</comment>
<dbReference type="EMBL" id="JACTNZ010000012">
    <property type="protein sequence ID" value="KAG5522695.1"/>
    <property type="molecule type" value="Genomic_DNA"/>
</dbReference>